<dbReference type="Proteomes" id="UP000198744">
    <property type="component" value="Unassembled WGS sequence"/>
</dbReference>
<organism evidence="1 2">
    <name type="scientific">Syntrophus gentianae</name>
    <dbReference type="NCBI Taxonomy" id="43775"/>
    <lineage>
        <taxon>Bacteria</taxon>
        <taxon>Pseudomonadati</taxon>
        <taxon>Thermodesulfobacteriota</taxon>
        <taxon>Syntrophia</taxon>
        <taxon>Syntrophales</taxon>
        <taxon>Syntrophaceae</taxon>
        <taxon>Syntrophus</taxon>
    </lineage>
</organism>
<keyword evidence="2" id="KW-1185">Reference proteome</keyword>
<dbReference type="RefSeq" id="WP_093884705.1">
    <property type="nucleotide sequence ID" value="NZ_FOBS01000038.1"/>
</dbReference>
<dbReference type="AlphaFoldDB" id="A0A1H8AQ19"/>
<sequence length="223" mass="24727">MLMKLEILMAFCVTLVGLAFFEPMPAMGSLPVPVESVTGCVRNGKFLIQAPERFRHEQPLQINPCSNIPFDFTGSEGKLIQATGGIDLYNGTFVCPRDVTVIGNCPSEEEASLKDTNARPRMLTKEEAEKIVWDLPEVKALAARMKGTKTHLFTMMITGTPDKEAKPGESAAAYEVYVGEDQSTHTVRVMTVLVDAYDGKVSFYDVVTDRVIPIEDYRKQVEK</sequence>
<protein>
    <submittedName>
        <fullName evidence="1">Uncharacterized protein</fullName>
    </submittedName>
</protein>
<proteinExistence type="predicted"/>
<accession>A0A1H8AQ19</accession>
<evidence type="ECO:0000313" key="1">
    <source>
        <dbReference type="EMBL" id="SEM71889.1"/>
    </source>
</evidence>
<evidence type="ECO:0000313" key="2">
    <source>
        <dbReference type="Proteomes" id="UP000198744"/>
    </source>
</evidence>
<dbReference type="EMBL" id="FOBS01000038">
    <property type="protein sequence ID" value="SEM71889.1"/>
    <property type="molecule type" value="Genomic_DNA"/>
</dbReference>
<dbReference type="STRING" id="43775.SAMN04489760_13824"/>
<dbReference type="OrthoDB" id="9964029at2"/>
<name>A0A1H8AQ19_9BACT</name>
<gene>
    <name evidence="1" type="ORF">SAMN04489760_13824</name>
</gene>
<reference evidence="1 2" key="1">
    <citation type="submission" date="2016-10" db="EMBL/GenBank/DDBJ databases">
        <authorList>
            <person name="de Groot N.N."/>
        </authorList>
    </citation>
    <scope>NUCLEOTIDE SEQUENCE [LARGE SCALE GENOMIC DNA]</scope>
    <source>
        <strain evidence="1 2">DSM 8423</strain>
    </source>
</reference>